<dbReference type="AlphaFoldDB" id="A0A6C0HDD4"/>
<keyword evidence="1" id="KW-0812">Transmembrane</keyword>
<feature type="transmembrane region" description="Helical" evidence="1">
    <location>
        <begin position="109"/>
        <end position="126"/>
    </location>
</feature>
<dbReference type="EMBL" id="MN739929">
    <property type="protein sequence ID" value="QHT78176.1"/>
    <property type="molecule type" value="Genomic_DNA"/>
</dbReference>
<organism evidence="2">
    <name type="scientific">viral metagenome</name>
    <dbReference type="NCBI Taxonomy" id="1070528"/>
    <lineage>
        <taxon>unclassified sequences</taxon>
        <taxon>metagenomes</taxon>
        <taxon>organismal metagenomes</taxon>
    </lineage>
</organism>
<name>A0A6C0HDD4_9ZZZZ</name>
<feature type="transmembrane region" description="Helical" evidence="1">
    <location>
        <begin position="12"/>
        <end position="31"/>
    </location>
</feature>
<feature type="transmembrane region" description="Helical" evidence="1">
    <location>
        <begin position="72"/>
        <end position="94"/>
    </location>
</feature>
<keyword evidence="1" id="KW-1133">Transmembrane helix</keyword>
<evidence type="ECO:0000313" key="2">
    <source>
        <dbReference type="EMBL" id="QHT78176.1"/>
    </source>
</evidence>
<sequence length="134" mass="15886">MDKLTSFQNNAFTLIIIATYLIYFLSAIGISKTAPMYLDDFDYYVKIYISLFLLWRFNMFRKIEFNELDRKIAFSAGLFLFTSTAVYTILTGYVKNTVHNTDQTINKTLKYTFGILIIFYVCYLFYRNFLHGKK</sequence>
<accession>A0A6C0HDD4</accession>
<protein>
    <submittedName>
        <fullName evidence="2">Uncharacterized protein</fullName>
    </submittedName>
</protein>
<reference evidence="2" key="1">
    <citation type="journal article" date="2020" name="Nature">
        <title>Giant virus diversity and host interactions through global metagenomics.</title>
        <authorList>
            <person name="Schulz F."/>
            <person name="Roux S."/>
            <person name="Paez-Espino D."/>
            <person name="Jungbluth S."/>
            <person name="Walsh D.A."/>
            <person name="Denef V.J."/>
            <person name="McMahon K.D."/>
            <person name="Konstantinidis K.T."/>
            <person name="Eloe-Fadrosh E.A."/>
            <person name="Kyrpides N.C."/>
            <person name="Woyke T."/>
        </authorList>
    </citation>
    <scope>NUCLEOTIDE SEQUENCE</scope>
    <source>
        <strain evidence="2">GVMAG-M-3300023179-91</strain>
    </source>
</reference>
<keyword evidence="1" id="KW-0472">Membrane</keyword>
<evidence type="ECO:0000256" key="1">
    <source>
        <dbReference type="SAM" id="Phobius"/>
    </source>
</evidence>
<feature type="transmembrane region" description="Helical" evidence="1">
    <location>
        <begin position="43"/>
        <end position="60"/>
    </location>
</feature>
<proteinExistence type="predicted"/>